<dbReference type="AlphaFoldDB" id="X1RWH4"/>
<sequence>MGFSLVTSVPEESGERWKFKLATNSGNGVGWGIREWAGNVSAEYLRDNYYTQRSTNLTLRAQT</sequence>
<organism evidence="1">
    <name type="scientific">marine sediment metagenome</name>
    <dbReference type="NCBI Taxonomy" id="412755"/>
    <lineage>
        <taxon>unclassified sequences</taxon>
        <taxon>metagenomes</taxon>
        <taxon>ecological metagenomes</taxon>
    </lineage>
</organism>
<name>X1RWH4_9ZZZZ</name>
<comment type="caution">
    <text evidence="1">The sequence shown here is derived from an EMBL/GenBank/DDBJ whole genome shotgun (WGS) entry which is preliminary data.</text>
</comment>
<protein>
    <submittedName>
        <fullName evidence="1">Uncharacterized protein</fullName>
    </submittedName>
</protein>
<accession>X1RWH4</accession>
<gene>
    <name evidence="1" type="ORF">S12H4_04584</name>
</gene>
<reference evidence="1" key="1">
    <citation type="journal article" date="2014" name="Front. Microbiol.">
        <title>High frequency of phylogenetically diverse reductive dehalogenase-homologous genes in deep subseafloor sedimentary metagenomes.</title>
        <authorList>
            <person name="Kawai M."/>
            <person name="Futagami T."/>
            <person name="Toyoda A."/>
            <person name="Takaki Y."/>
            <person name="Nishi S."/>
            <person name="Hori S."/>
            <person name="Arai W."/>
            <person name="Tsubouchi T."/>
            <person name="Morono Y."/>
            <person name="Uchiyama I."/>
            <person name="Ito T."/>
            <person name="Fujiyama A."/>
            <person name="Inagaki F."/>
            <person name="Takami H."/>
        </authorList>
    </citation>
    <scope>NUCLEOTIDE SEQUENCE</scope>
    <source>
        <strain evidence="1">Expedition CK06-06</strain>
    </source>
</reference>
<proteinExistence type="predicted"/>
<dbReference type="EMBL" id="BARW01001434">
    <property type="protein sequence ID" value="GAI59864.1"/>
    <property type="molecule type" value="Genomic_DNA"/>
</dbReference>
<evidence type="ECO:0000313" key="1">
    <source>
        <dbReference type="EMBL" id="GAI59864.1"/>
    </source>
</evidence>